<evidence type="ECO:0000256" key="1">
    <source>
        <dbReference type="SAM" id="MobiDB-lite"/>
    </source>
</evidence>
<protein>
    <recommendedName>
        <fullName evidence="3">DUF5666 domain-containing protein</fullName>
    </recommendedName>
</protein>
<feature type="compositionally biased region" description="Gly residues" evidence="1">
    <location>
        <begin position="361"/>
        <end position="387"/>
    </location>
</feature>
<organism evidence="4">
    <name type="scientific">Bradyrhizobium septentrionale</name>
    <dbReference type="NCBI Taxonomy" id="1404411"/>
    <lineage>
        <taxon>Bacteria</taxon>
        <taxon>Pseudomonadati</taxon>
        <taxon>Pseudomonadota</taxon>
        <taxon>Alphaproteobacteria</taxon>
        <taxon>Hyphomicrobiales</taxon>
        <taxon>Nitrobacteraceae</taxon>
        <taxon>Bradyrhizobium</taxon>
    </lineage>
</organism>
<evidence type="ECO:0000313" key="4">
    <source>
        <dbReference type="EMBL" id="NVI45312.1"/>
    </source>
</evidence>
<reference evidence="4" key="1">
    <citation type="submission" date="2020-06" db="EMBL/GenBank/DDBJ databases">
        <title>Whole Genome Sequence of Bradyrhizobium sp. Strain 1S1.</title>
        <authorList>
            <person name="Bromfield E.S.P."/>
            <person name="Cloutier S."/>
        </authorList>
    </citation>
    <scope>NUCLEOTIDE SEQUENCE [LARGE SCALE GENOMIC DNA]</scope>
    <source>
        <strain evidence="4">1S1</strain>
    </source>
</reference>
<dbReference type="Pfam" id="PF18914">
    <property type="entry name" value="DUF5666"/>
    <property type="match status" value="1"/>
</dbReference>
<keyword evidence="2" id="KW-0732">Signal</keyword>
<name>A0A974A245_9BRAD</name>
<feature type="compositionally biased region" description="Gly residues" evidence="1">
    <location>
        <begin position="343"/>
        <end position="353"/>
    </location>
</feature>
<evidence type="ECO:0000256" key="2">
    <source>
        <dbReference type="SAM" id="SignalP"/>
    </source>
</evidence>
<dbReference type="RefSeq" id="WP_166204692.1">
    <property type="nucleotide sequence ID" value="NZ_CP088285.1"/>
</dbReference>
<dbReference type="EMBL" id="JAAOLE020000001">
    <property type="protein sequence ID" value="NVI45312.1"/>
    <property type="molecule type" value="Genomic_DNA"/>
</dbReference>
<feature type="compositionally biased region" description="Gly residues" evidence="1">
    <location>
        <begin position="311"/>
        <end position="337"/>
    </location>
</feature>
<feature type="chain" id="PRO_5037952906" description="DUF5666 domain-containing protein" evidence="2">
    <location>
        <begin position="27"/>
        <end position="387"/>
    </location>
</feature>
<evidence type="ECO:0000259" key="3">
    <source>
        <dbReference type="Pfam" id="PF18914"/>
    </source>
</evidence>
<feature type="domain" description="DUF5666" evidence="3">
    <location>
        <begin position="121"/>
        <end position="171"/>
    </location>
</feature>
<gene>
    <name evidence="4" type="ORF">HAP48_020565</name>
</gene>
<proteinExistence type="predicted"/>
<dbReference type="InterPro" id="IPR043724">
    <property type="entry name" value="DUF5666"/>
</dbReference>
<feature type="compositionally biased region" description="Low complexity" evidence="1">
    <location>
        <begin position="301"/>
        <end position="310"/>
    </location>
</feature>
<sequence length="387" mass="38429">MRRPPVISRRALLAAFWLAGTSLAGAQGRKRGSDQGIGGTGITGSDQGIGGTGIVGVIQRFGSIYVNGERVAYAADVPVRIDGEAASAKALRIGQLARVVAQRDAGGALSTKRIDVTSEVTGPVERMKPGELTVLGQKVAWSGGESWLKPGAHVAVFGLRRTDGVVVASLVQQHSAGATHVTGPLERDRSGALRIGDLKLTGVNAALAGQRVYAEGQVAQGVMQVARSRADDFSDLAGANRLLIEAYVRRVGNDLQLGSGFVARDHSRFSPAPDTRVVVNAQLSGTRELRVESVQSVGKFPGSSVRSPGTPGRGSGGGGPGPGHGPGGPGGPGGGPGGAPPGSSGGLPPGGGSAPNPATGGSTGPEPGGGFGAPGGGPPGGMGGGRR</sequence>
<feature type="region of interest" description="Disordered" evidence="1">
    <location>
        <begin position="292"/>
        <end position="387"/>
    </location>
</feature>
<dbReference type="AlphaFoldDB" id="A0A974A245"/>
<accession>A0A974A245</accession>
<feature type="signal peptide" evidence="2">
    <location>
        <begin position="1"/>
        <end position="26"/>
    </location>
</feature>
<comment type="caution">
    <text evidence="4">The sequence shown here is derived from an EMBL/GenBank/DDBJ whole genome shotgun (WGS) entry which is preliminary data.</text>
</comment>